<keyword evidence="4" id="KW-1185">Reference proteome</keyword>
<dbReference type="OrthoDB" id="10623585at2759"/>
<dbReference type="VEuPathDB" id="FungiDB:MAPG_09139"/>
<gene>
    <name evidence="2" type="ORF">MAPG_09139</name>
</gene>
<reference evidence="2" key="1">
    <citation type="submission" date="2010-05" db="EMBL/GenBank/DDBJ databases">
        <title>The Genome Sequence of Magnaporthe poae strain ATCC 64411.</title>
        <authorList>
            <consortium name="The Broad Institute Genome Sequencing Platform"/>
            <consortium name="Broad Institute Genome Sequencing Center for Infectious Disease"/>
            <person name="Ma L.-J."/>
            <person name="Dead R."/>
            <person name="Young S."/>
            <person name="Zeng Q."/>
            <person name="Koehrsen M."/>
            <person name="Alvarado L."/>
            <person name="Berlin A."/>
            <person name="Chapman S.B."/>
            <person name="Chen Z."/>
            <person name="Freedman E."/>
            <person name="Gellesch M."/>
            <person name="Goldberg J."/>
            <person name="Griggs A."/>
            <person name="Gujja S."/>
            <person name="Heilman E.R."/>
            <person name="Heiman D."/>
            <person name="Hepburn T."/>
            <person name="Howarth C."/>
            <person name="Jen D."/>
            <person name="Larson L."/>
            <person name="Mehta T."/>
            <person name="Neiman D."/>
            <person name="Pearson M."/>
            <person name="Roberts A."/>
            <person name="Saif S."/>
            <person name="Shea T."/>
            <person name="Shenoy N."/>
            <person name="Sisk P."/>
            <person name="Stolte C."/>
            <person name="Sykes S."/>
            <person name="Walk T."/>
            <person name="White J."/>
            <person name="Yandava C."/>
            <person name="Haas B."/>
            <person name="Nusbaum C."/>
            <person name="Birren B."/>
        </authorList>
    </citation>
    <scope>NUCLEOTIDE SEQUENCE</scope>
    <source>
        <strain evidence="2">ATCC 64411</strain>
    </source>
</reference>
<evidence type="ECO:0000313" key="3">
    <source>
        <dbReference type="EnsemblFungi" id="MAPG_09139T0"/>
    </source>
</evidence>
<feature type="compositionally biased region" description="Polar residues" evidence="1">
    <location>
        <begin position="115"/>
        <end position="129"/>
    </location>
</feature>
<dbReference type="EMBL" id="GL876974">
    <property type="protein sequence ID" value="KLU90175.1"/>
    <property type="molecule type" value="Genomic_DNA"/>
</dbReference>
<proteinExistence type="predicted"/>
<reference evidence="4" key="2">
    <citation type="submission" date="2010-05" db="EMBL/GenBank/DDBJ databases">
        <title>The genome sequence of Magnaporthe poae strain ATCC 64411.</title>
        <authorList>
            <person name="Ma L.-J."/>
            <person name="Dead R."/>
            <person name="Young S."/>
            <person name="Zeng Q."/>
            <person name="Koehrsen M."/>
            <person name="Alvarado L."/>
            <person name="Berlin A."/>
            <person name="Chapman S.B."/>
            <person name="Chen Z."/>
            <person name="Freedman E."/>
            <person name="Gellesch M."/>
            <person name="Goldberg J."/>
            <person name="Griggs A."/>
            <person name="Gujja S."/>
            <person name="Heilman E.R."/>
            <person name="Heiman D."/>
            <person name="Hepburn T."/>
            <person name="Howarth C."/>
            <person name="Jen D."/>
            <person name="Larson L."/>
            <person name="Mehta T."/>
            <person name="Neiman D."/>
            <person name="Pearson M."/>
            <person name="Roberts A."/>
            <person name="Saif S."/>
            <person name="Shea T."/>
            <person name="Shenoy N."/>
            <person name="Sisk P."/>
            <person name="Stolte C."/>
            <person name="Sykes S."/>
            <person name="Walk T."/>
            <person name="White J."/>
            <person name="Yandava C."/>
            <person name="Haas B."/>
            <person name="Nusbaum C."/>
            <person name="Birren B."/>
        </authorList>
    </citation>
    <scope>NUCLEOTIDE SEQUENCE [LARGE SCALE GENOMIC DNA]</scope>
    <source>
        <strain evidence="4">ATCC 64411 / 73-15</strain>
    </source>
</reference>
<feature type="compositionally biased region" description="Basic and acidic residues" evidence="1">
    <location>
        <begin position="174"/>
        <end position="184"/>
    </location>
</feature>
<evidence type="ECO:0000313" key="4">
    <source>
        <dbReference type="Proteomes" id="UP000011715"/>
    </source>
</evidence>
<evidence type="ECO:0000256" key="1">
    <source>
        <dbReference type="SAM" id="MobiDB-lite"/>
    </source>
</evidence>
<dbReference type="Proteomes" id="UP000011715">
    <property type="component" value="Unassembled WGS sequence"/>
</dbReference>
<protein>
    <submittedName>
        <fullName evidence="2 3">Uncharacterized protein</fullName>
    </submittedName>
</protein>
<feature type="region of interest" description="Disordered" evidence="1">
    <location>
        <begin position="51"/>
        <end position="102"/>
    </location>
</feature>
<reference evidence="3" key="5">
    <citation type="submission" date="2015-06" db="UniProtKB">
        <authorList>
            <consortium name="EnsemblFungi"/>
        </authorList>
    </citation>
    <scope>IDENTIFICATION</scope>
    <source>
        <strain evidence="3">ATCC 64411</strain>
    </source>
</reference>
<dbReference type="AlphaFoldDB" id="A0A0C4E960"/>
<feature type="region of interest" description="Disordered" evidence="1">
    <location>
        <begin position="114"/>
        <end position="197"/>
    </location>
</feature>
<dbReference type="EnsemblFungi" id="MAPG_09139T0">
    <property type="protein sequence ID" value="MAPG_09139T0"/>
    <property type="gene ID" value="MAPG_09139"/>
</dbReference>
<reference evidence="3" key="4">
    <citation type="journal article" date="2015" name="G3 (Bethesda)">
        <title>Genome sequences of three phytopathogenic species of the Magnaporthaceae family of fungi.</title>
        <authorList>
            <person name="Okagaki L.H."/>
            <person name="Nunes C.C."/>
            <person name="Sailsbery J."/>
            <person name="Clay B."/>
            <person name="Brown D."/>
            <person name="John T."/>
            <person name="Oh Y."/>
            <person name="Young N."/>
            <person name="Fitzgerald M."/>
            <person name="Haas B.J."/>
            <person name="Zeng Q."/>
            <person name="Young S."/>
            <person name="Adiconis X."/>
            <person name="Fan L."/>
            <person name="Levin J.Z."/>
            <person name="Mitchell T.K."/>
            <person name="Okubara P.A."/>
            <person name="Farman M.L."/>
            <person name="Kohn L.M."/>
            <person name="Birren B."/>
            <person name="Ma L.-J."/>
            <person name="Dean R.A."/>
        </authorList>
    </citation>
    <scope>NUCLEOTIDE SEQUENCE</scope>
    <source>
        <strain evidence="3">ATCC 64411 / 73-15</strain>
    </source>
</reference>
<dbReference type="eggNOG" id="ENOG502RN5H">
    <property type="taxonomic scope" value="Eukaryota"/>
</dbReference>
<accession>A0A0C4E960</accession>
<evidence type="ECO:0000313" key="2">
    <source>
        <dbReference type="EMBL" id="KLU90175.1"/>
    </source>
</evidence>
<dbReference type="EMBL" id="ADBL01002243">
    <property type="status" value="NOT_ANNOTATED_CDS"/>
    <property type="molecule type" value="Genomic_DNA"/>
</dbReference>
<sequence length="326" mass="36252">MNDMMSSSLRPRLSPRVLRTEPCELRLERKKVTVAGKTFVRYWIRPGRERDRTAERRQHRHREREEITEAYTRRSMHTTASDTPQRGMPSTAGGERPGSASCTHTCHVDVRIHTHGQTASSTPREPSSSQRHRGVREARVRFSPNIFHPSNEHDNLELGAGGAPSRPAASSHETFLEPEHDDSLRKKHNQPVAAAQQGETDSLFAQMLDELQRCGGSKWELDALQWNDLAQDQVYVNERGYDQGTQTEATAPSSGCCVCGSGPDTTSLRASGVPGGITLGGKTTRGTFDRFRGDVAVQGRDLRCRGVLQHPQMTEPDEAPPPYSLH</sequence>
<organism evidence="3 4">
    <name type="scientific">Magnaporthiopsis poae (strain ATCC 64411 / 73-15)</name>
    <name type="common">Kentucky bluegrass fungus</name>
    <name type="synonym">Magnaporthe poae</name>
    <dbReference type="NCBI Taxonomy" id="644358"/>
    <lineage>
        <taxon>Eukaryota</taxon>
        <taxon>Fungi</taxon>
        <taxon>Dikarya</taxon>
        <taxon>Ascomycota</taxon>
        <taxon>Pezizomycotina</taxon>
        <taxon>Sordariomycetes</taxon>
        <taxon>Sordariomycetidae</taxon>
        <taxon>Magnaporthales</taxon>
        <taxon>Magnaporthaceae</taxon>
        <taxon>Magnaporthiopsis</taxon>
    </lineage>
</organism>
<name>A0A0C4E960_MAGP6</name>
<reference evidence="2" key="3">
    <citation type="submission" date="2011-03" db="EMBL/GenBank/DDBJ databases">
        <title>Annotation of Magnaporthe poae ATCC 64411.</title>
        <authorList>
            <person name="Ma L.-J."/>
            <person name="Dead R."/>
            <person name="Young S.K."/>
            <person name="Zeng Q."/>
            <person name="Gargeya S."/>
            <person name="Fitzgerald M."/>
            <person name="Haas B."/>
            <person name="Abouelleil A."/>
            <person name="Alvarado L."/>
            <person name="Arachchi H.M."/>
            <person name="Berlin A."/>
            <person name="Brown A."/>
            <person name="Chapman S.B."/>
            <person name="Chen Z."/>
            <person name="Dunbar C."/>
            <person name="Freedman E."/>
            <person name="Gearin G."/>
            <person name="Gellesch M."/>
            <person name="Goldberg J."/>
            <person name="Griggs A."/>
            <person name="Gujja S."/>
            <person name="Heiman D."/>
            <person name="Howarth C."/>
            <person name="Larson L."/>
            <person name="Lui A."/>
            <person name="MacDonald P.J.P."/>
            <person name="Mehta T."/>
            <person name="Montmayeur A."/>
            <person name="Murphy C."/>
            <person name="Neiman D."/>
            <person name="Pearson M."/>
            <person name="Priest M."/>
            <person name="Roberts A."/>
            <person name="Saif S."/>
            <person name="Shea T."/>
            <person name="Shenoy N."/>
            <person name="Sisk P."/>
            <person name="Stolte C."/>
            <person name="Sykes S."/>
            <person name="Yandava C."/>
            <person name="Wortman J."/>
            <person name="Nusbaum C."/>
            <person name="Birren B."/>
        </authorList>
    </citation>
    <scope>NUCLEOTIDE SEQUENCE</scope>
    <source>
        <strain evidence="2">ATCC 64411</strain>
    </source>
</reference>